<name>A0A1I8BRS0_MELHA</name>
<dbReference type="AlphaFoldDB" id="A0A1I8BRS0"/>
<sequence>MNNNNFFSETEKSDEIIVSTNGHNLQVLKDDFELLKPNLDEIELMEERCSELWSQIKDANVLNGSEFSKRLDTEDNEDFSSELEEGPDPKRRKTLEIKIEEKTFSYLPINTNIPLRQSNLNDLLATNTTFVMDGVRQEQQQILPLGSDIGYSSGENSVHEVIANTKSPGDYQEKDADSPLWAAHIAQSNELEKSFYRTVPLDDYGMTDLDTDDGGLGQRGNYLTREFLQDFEEKIGQGRLELTDSLIVHVDAPENRPLNEFEEVMDLFGKDKLFVNSGQPFSEDDCESLSTFAENEAVVREKRKINNRKRHTSEKRSLKTPSLFNKNEVKQNRSRKWTDTRYIRRNFTAYNAGGHLSNDFEWDDDAFIGYQTVPDDFFDKLPDIVSDKEFVESRKAFSTFYDNFRQDLAESQNLSGRLRELVTLVGKSLDDTSFLLRELHSTFESISFHCHELGEKFKENRNNSFNSSKNINSNLILLQQLINTLENTSEKLSILLKKQRLTEANSNYINNDYLNKLAKECSGIIEELKELKNK</sequence>
<accession>A0A1I8BRS0</accession>
<protein>
    <submittedName>
        <fullName evidence="3">Uncharacterized protein</fullName>
    </submittedName>
</protein>
<keyword evidence="2" id="KW-1185">Reference proteome</keyword>
<organism evidence="2 3">
    <name type="scientific">Meloidogyne hapla</name>
    <name type="common">Root-knot nematode worm</name>
    <dbReference type="NCBI Taxonomy" id="6305"/>
    <lineage>
        <taxon>Eukaryota</taxon>
        <taxon>Metazoa</taxon>
        <taxon>Ecdysozoa</taxon>
        <taxon>Nematoda</taxon>
        <taxon>Chromadorea</taxon>
        <taxon>Rhabditida</taxon>
        <taxon>Tylenchina</taxon>
        <taxon>Tylenchomorpha</taxon>
        <taxon>Tylenchoidea</taxon>
        <taxon>Meloidogynidae</taxon>
        <taxon>Meloidogyninae</taxon>
        <taxon>Meloidogyne</taxon>
    </lineage>
</organism>
<reference evidence="3" key="1">
    <citation type="submission" date="2016-11" db="UniProtKB">
        <authorList>
            <consortium name="WormBaseParasite"/>
        </authorList>
    </citation>
    <scope>IDENTIFICATION</scope>
</reference>
<evidence type="ECO:0000256" key="1">
    <source>
        <dbReference type="SAM" id="Coils"/>
    </source>
</evidence>
<evidence type="ECO:0000313" key="2">
    <source>
        <dbReference type="Proteomes" id="UP000095281"/>
    </source>
</evidence>
<evidence type="ECO:0000313" key="3">
    <source>
        <dbReference type="WBParaSite" id="MhA1_Contig492.frz3.gene3"/>
    </source>
</evidence>
<dbReference type="WBParaSite" id="MhA1_Contig492.frz3.gene3">
    <property type="protein sequence ID" value="MhA1_Contig492.frz3.gene3"/>
    <property type="gene ID" value="MhA1_Contig492.frz3.gene3"/>
</dbReference>
<dbReference type="Proteomes" id="UP000095281">
    <property type="component" value="Unplaced"/>
</dbReference>
<proteinExistence type="predicted"/>
<feature type="coiled-coil region" evidence="1">
    <location>
        <begin position="478"/>
        <end position="534"/>
    </location>
</feature>
<keyword evidence="1" id="KW-0175">Coiled coil</keyword>